<evidence type="ECO:0000313" key="1">
    <source>
        <dbReference type="EMBL" id="MBR7627724.1"/>
    </source>
</evidence>
<organism evidence="1 2">
    <name type="scientific">Aeromonas popoffii</name>
    <dbReference type="NCBI Taxonomy" id="70856"/>
    <lineage>
        <taxon>Bacteria</taxon>
        <taxon>Pseudomonadati</taxon>
        <taxon>Pseudomonadota</taxon>
        <taxon>Gammaproteobacteria</taxon>
        <taxon>Aeromonadales</taxon>
        <taxon>Aeromonadaceae</taxon>
        <taxon>Aeromonas</taxon>
    </lineage>
</organism>
<accession>A0ABS5GMZ0</accession>
<gene>
    <name evidence="1" type="ORF">KAT72_01420</name>
</gene>
<proteinExistence type="predicted"/>
<evidence type="ECO:0008006" key="3">
    <source>
        <dbReference type="Google" id="ProtNLM"/>
    </source>
</evidence>
<dbReference type="EMBL" id="JAGRZL010000006">
    <property type="protein sequence ID" value="MBR7627724.1"/>
    <property type="molecule type" value="Genomic_DNA"/>
</dbReference>
<keyword evidence="2" id="KW-1185">Reference proteome</keyword>
<protein>
    <recommendedName>
        <fullName evidence="3">YceK/YidQ family lipoprotein</fullName>
    </recommendedName>
</protein>
<dbReference type="Proteomes" id="UP000675653">
    <property type="component" value="Unassembled WGS sequence"/>
</dbReference>
<sequence>MKQIFIFFILTLSLSGCGTLLGREAFSDKGPWFYKGVNMDVYLLSGGTKYDGGASAIM</sequence>
<dbReference type="PROSITE" id="PS51257">
    <property type="entry name" value="PROKAR_LIPOPROTEIN"/>
    <property type="match status" value="1"/>
</dbReference>
<evidence type="ECO:0000313" key="2">
    <source>
        <dbReference type="Proteomes" id="UP000675653"/>
    </source>
</evidence>
<dbReference type="RefSeq" id="WP_212512504.1">
    <property type="nucleotide sequence ID" value="NZ_CAWQDX010000085.1"/>
</dbReference>
<reference evidence="1 2" key="1">
    <citation type="submission" date="2021-04" db="EMBL/GenBank/DDBJ databases">
        <title>Draft Genome of Aeromonas popoffii ID682, isolated from a natural water source in Idaho.</title>
        <authorList>
            <person name="Testerman T."/>
            <person name="Graf J."/>
        </authorList>
    </citation>
    <scope>NUCLEOTIDE SEQUENCE [LARGE SCALE GENOMIC DNA]</scope>
    <source>
        <strain evidence="1 2">ID682</strain>
    </source>
</reference>
<comment type="caution">
    <text evidence="1">The sequence shown here is derived from an EMBL/GenBank/DDBJ whole genome shotgun (WGS) entry which is preliminary data.</text>
</comment>
<name>A0ABS5GMZ0_9GAMM</name>